<feature type="non-terminal residue" evidence="1">
    <location>
        <position position="1"/>
    </location>
</feature>
<comment type="caution">
    <text evidence="1">The sequence shown here is derived from an EMBL/GenBank/DDBJ whole genome shotgun (WGS) entry which is preliminary data.</text>
</comment>
<organism evidence="1 2">
    <name type="scientific">Acaulospora colombiana</name>
    <dbReference type="NCBI Taxonomy" id="27376"/>
    <lineage>
        <taxon>Eukaryota</taxon>
        <taxon>Fungi</taxon>
        <taxon>Fungi incertae sedis</taxon>
        <taxon>Mucoromycota</taxon>
        <taxon>Glomeromycotina</taxon>
        <taxon>Glomeromycetes</taxon>
        <taxon>Diversisporales</taxon>
        <taxon>Acaulosporaceae</taxon>
        <taxon>Acaulospora</taxon>
    </lineage>
</organism>
<accession>A0ACA9Q0U7</accession>
<evidence type="ECO:0000313" key="2">
    <source>
        <dbReference type="Proteomes" id="UP000789525"/>
    </source>
</evidence>
<name>A0ACA9Q0U7_9GLOM</name>
<sequence>TRCLDMAREFPHVEVLGIDLQPGPTEGIPSNCAFAIHDIDKGLSPFHGLFDLLKDHQATLKNSIACLKPDGIVIFMDPVHMLKEDGSVHLVLFRYRSSMRITARSPCPRTGTWRENKMTVQINNSTSRLPRSRILFVSPRDGANTLETLA</sequence>
<protein>
    <submittedName>
        <fullName evidence="1">9865_t:CDS:1</fullName>
    </submittedName>
</protein>
<reference evidence="1" key="1">
    <citation type="submission" date="2021-06" db="EMBL/GenBank/DDBJ databases">
        <authorList>
            <person name="Kallberg Y."/>
            <person name="Tangrot J."/>
            <person name="Rosling A."/>
        </authorList>
    </citation>
    <scope>NUCLEOTIDE SEQUENCE</scope>
    <source>
        <strain evidence="1">CL356</strain>
    </source>
</reference>
<keyword evidence="2" id="KW-1185">Reference proteome</keyword>
<dbReference type="Proteomes" id="UP000789525">
    <property type="component" value="Unassembled WGS sequence"/>
</dbReference>
<dbReference type="EMBL" id="CAJVPT010040513">
    <property type="protein sequence ID" value="CAG8725604.1"/>
    <property type="molecule type" value="Genomic_DNA"/>
</dbReference>
<proteinExistence type="predicted"/>
<gene>
    <name evidence="1" type="ORF">ACOLOM_LOCUS11352</name>
</gene>
<evidence type="ECO:0000313" key="1">
    <source>
        <dbReference type="EMBL" id="CAG8725604.1"/>
    </source>
</evidence>